<dbReference type="InterPro" id="IPR003593">
    <property type="entry name" value="AAA+_ATPase"/>
</dbReference>
<dbReference type="RefSeq" id="WP_406858028.1">
    <property type="nucleotide sequence ID" value="NZ_CP157484.1"/>
</dbReference>
<protein>
    <submittedName>
        <fullName evidence="6">ABC transporter ATP-binding protein</fullName>
    </submittedName>
</protein>
<dbReference type="PANTHER" id="PTHR42788">
    <property type="entry name" value="TAURINE IMPORT ATP-BINDING PROTEIN-RELATED"/>
    <property type="match status" value="1"/>
</dbReference>
<sequence>MTPAISMRDVEMVFSGERSGEPYAALRNVQLEVTPGEFFCLLGPSGCGKTSLLNLVAGFVMPTSGTVAINGEAVDRPAKERGVVFQSDRALFDWLTVEENVTFGPRMRGVPEQAWRPVVDEMLKLVGLWDHREKLPRQLSGGMKQRVQIARVLANEPDILLMDEPFAALDAYTRSHLQREVTRIWMAHRRTVLFVTHDITEAIWLADRIGIMTRGPGSRIREIIPVDLPRPRERMTAGFIELFNRLSVAIDAEAGNQRLAEQAA</sequence>
<name>A0AAU7JL81_9HYPH</name>
<dbReference type="InterPro" id="IPR003439">
    <property type="entry name" value="ABC_transporter-like_ATP-bd"/>
</dbReference>
<comment type="similarity">
    <text evidence="1">Belongs to the ABC transporter superfamily.</text>
</comment>
<dbReference type="InterPro" id="IPR027417">
    <property type="entry name" value="P-loop_NTPase"/>
</dbReference>
<evidence type="ECO:0000256" key="3">
    <source>
        <dbReference type="ARBA" id="ARBA00022741"/>
    </source>
</evidence>
<organism evidence="6">
    <name type="scientific">Alsobacter sp. KACC 23698</name>
    <dbReference type="NCBI Taxonomy" id="3149229"/>
    <lineage>
        <taxon>Bacteria</taxon>
        <taxon>Pseudomonadati</taxon>
        <taxon>Pseudomonadota</taxon>
        <taxon>Alphaproteobacteria</taxon>
        <taxon>Hyphomicrobiales</taxon>
        <taxon>Alsobacteraceae</taxon>
        <taxon>Alsobacter</taxon>
    </lineage>
</organism>
<keyword evidence="2" id="KW-0813">Transport</keyword>
<dbReference type="PROSITE" id="PS50893">
    <property type="entry name" value="ABC_TRANSPORTER_2"/>
    <property type="match status" value="1"/>
</dbReference>
<dbReference type="InterPro" id="IPR050166">
    <property type="entry name" value="ABC_transporter_ATP-bind"/>
</dbReference>
<evidence type="ECO:0000256" key="4">
    <source>
        <dbReference type="ARBA" id="ARBA00022840"/>
    </source>
</evidence>
<dbReference type="GO" id="GO:0016887">
    <property type="term" value="F:ATP hydrolysis activity"/>
    <property type="evidence" value="ECO:0007669"/>
    <property type="project" value="InterPro"/>
</dbReference>
<dbReference type="AlphaFoldDB" id="A0AAU7JL81"/>
<dbReference type="PROSITE" id="PS00211">
    <property type="entry name" value="ABC_TRANSPORTER_1"/>
    <property type="match status" value="1"/>
</dbReference>
<dbReference type="SMART" id="SM00382">
    <property type="entry name" value="AAA"/>
    <property type="match status" value="1"/>
</dbReference>
<dbReference type="SUPFAM" id="SSF52540">
    <property type="entry name" value="P-loop containing nucleoside triphosphate hydrolases"/>
    <property type="match status" value="1"/>
</dbReference>
<proteinExistence type="inferred from homology"/>
<dbReference type="CDD" id="cd03293">
    <property type="entry name" value="ABC_NrtD_SsuB_transporters"/>
    <property type="match status" value="1"/>
</dbReference>
<accession>A0AAU7JL81</accession>
<evidence type="ECO:0000313" key="6">
    <source>
        <dbReference type="EMBL" id="XBO41176.1"/>
    </source>
</evidence>
<keyword evidence="4 6" id="KW-0067">ATP-binding</keyword>
<feature type="domain" description="ABC transporter" evidence="5">
    <location>
        <begin position="7"/>
        <end position="239"/>
    </location>
</feature>
<gene>
    <name evidence="6" type="ORF">ABEG18_10575</name>
</gene>
<evidence type="ECO:0000259" key="5">
    <source>
        <dbReference type="PROSITE" id="PS50893"/>
    </source>
</evidence>
<keyword evidence="3" id="KW-0547">Nucleotide-binding</keyword>
<dbReference type="InterPro" id="IPR017871">
    <property type="entry name" value="ABC_transporter-like_CS"/>
</dbReference>
<dbReference type="GO" id="GO:0005524">
    <property type="term" value="F:ATP binding"/>
    <property type="evidence" value="ECO:0007669"/>
    <property type="project" value="UniProtKB-KW"/>
</dbReference>
<dbReference type="Pfam" id="PF00005">
    <property type="entry name" value="ABC_tran"/>
    <property type="match status" value="1"/>
</dbReference>
<dbReference type="EMBL" id="CP157484">
    <property type="protein sequence ID" value="XBO41176.1"/>
    <property type="molecule type" value="Genomic_DNA"/>
</dbReference>
<reference evidence="6" key="1">
    <citation type="submission" date="2024-05" db="EMBL/GenBank/DDBJ databases">
        <authorList>
            <person name="Kim S."/>
            <person name="Heo J."/>
            <person name="Choi H."/>
            <person name="Choi Y."/>
            <person name="Kwon S.-W."/>
            <person name="Kim Y."/>
        </authorList>
    </citation>
    <scope>NUCLEOTIDE SEQUENCE</scope>
    <source>
        <strain evidence="6">KACC 23698</strain>
    </source>
</reference>
<evidence type="ECO:0000256" key="2">
    <source>
        <dbReference type="ARBA" id="ARBA00022448"/>
    </source>
</evidence>
<evidence type="ECO:0000256" key="1">
    <source>
        <dbReference type="ARBA" id="ARBA00005417"/>
    </source>
</evidence>
<dbReference type="Gene3D" id="3.40.50.300">
    <property type="entry name" value="P-loop containing nucleotide triphosphate hydrolases"/>
    <property type="match status" value="1"/>
</dbReference>
<dbReference type="PANTHER" id="PTHR42788:SF13">
    <property type="entry name" value="ALIPHATIC SULFONATES IMPORT ATP-BINDING PROTEIN SSUB"/>
    <property type="match status" value="1"/>
</dbReference>